<evidence type="ECO:0000256" key="1">
    <source>
        <dbReference type="SAM" id="SignalP"/>
    </source>
</evidence>
<name>A0A412WZ18_9BACT</name>
<keyword evidence="1" id="KW-0732">Signal</keyword>
<dbReference type="InterPro" id="IPR014508">
    <property type="entry name" value="UCP020555_TPR-like"/>
</dbReference>
<comment type="caution">
    <text evidence="2">The sequence shown here is derived from an EMBL/GenBank/DDBJ whole genome shotgun (WGS) entry which is preliminary data.</text>
</comment>
<protein>
    <submittedName>
        <fullName evidence="2">DUF4810 domain-containing protein</fullName>
    </submittedName>
</protein>
<feature type="signal peptide" evidence="1">
    <location>
        <begin position="1"/>
        <end position="18"/>
    </location>
</feature>
<sequence length="113" mass="12950">MIKYICIVIGCLACISCASTTSLYSWRGYDEAIYAYTEKADETRMRQILKVYEKILKSKGTRGVPAPGICADYGFLLIKNGEVDKGKQLLQKEIEFYPESETFISRILKRFEE</sequence>
<organism evidence="2 3">
    <name type="scientific">Butyricimonas virosa</name>
    <dbReference type="NCBI Taxonomy" id="544645"/>
    <lineage>
        <taxon>Bacteria</taxon>
        <taxon>Pseudomonadati</taxon>
        <taxon>Bacteroidota</taxon>
        <taxon>Bacteroidia</taxon>
        <taxon>Bacteroidales</taxon>
        <taxon>Odoribacteraceae</taxon>
        <taxon>Butyricimonas</taxon>
    </lineage>
</organism>
<dbReference type="Proteomes" id="UP000283589">
    <property type="component" value="Unassembled WGS sequence"/>
</dbReference>
<dbReference type="Pfam" id="PF16068">
    <property type="entry name" value="DUF4810"/>
    <property type="match status" value="1"/>
</dbReference>
<evidence type="ECO:0000313" key="3">
    <source>
        <dbReference type="Proteomes" id="UP000283589"/>
    </source>
</evidence>
<accession>A0A412WZ18</accession>
<feature type="chain" id="PRO_5019109723" evidence="1">
    <location>
        <begin position="19"/>
        <end position="113"/>
    </location>
</feature>
<proteinExistence type="predicted"/>
<dbReference type="RefSeq" id="WP_118260714.1">
    <property type="nucleotide sequence ID" value="NZ_CALBWO010000036.1"/>
</dbReference>
<dbReference type="EMBL" id="QRZA01000015">
    <property type="protein sequence ID" value="RGV33047.1"/>
    <property type="molecule type" value="Genomic_DNA"/>
</dbReference>
<evidence type="ECO:0000313" key="2">
    <source>
        <dbReference type="EMBL" id="RGV33047.1"/>
    </source>
</evidence>
<gene>
    <name evidence="2" type="ORF">DWW18_11900</name>
</gene>
<reference evidence="2 3" key="1">
    <citation type="submission" date="2018-08" db="EMBL/GenBank/DDBJ databases">
        <title>A genome reference for cultivated species of the human gut microbiota.</title>
        <authorList>
            <person name="Zou Y."/>
            <person name="Xue W."/>
            <person name="Luo G."/>
        </authorList>
    </citation>
    <scope>NUCLEOTIDE SEQUENCE [LARGE SCALE GENOMIC DNA]</scope>
    <source>
        <strain evidence="2 3">AF14-49</strain>
    </source>
</reference>
<dbReference type="AlphaFoldDB" id="A0A412WZ18"/>